<accession>A0A6H5GKP0</accession>
<dbReference type="AlphaFoldDB" id="A0A6H5GKP0"/>
<dbReference type="Proteomes" id="UP000479000">
    <property type="component" value="Unassembled WGS sequence"/>
</dbReference>
<sequence>MRKFWLILRGRRIRSLASARVQCSFHSPKENLHNENQDGEIYAEKLASKSRNTIILNYLLCYDVLRHFYYGSPKRFRRACLFRNERNDFPEDQKASIGSVPEYGSKAIAAVQTHWIDPLRADLLAKELGLSLNKIGRYTLSRNVFQKCRTPLSWYQVRCTV</sequence>
<proteinExistence type="predicted"/>
<dbReference type="EMBL" id="CADCXU010011943">
    <property type="protein sequence ID" value="CAB0002119.1"/>
    <property type="molecule type" value="Genomic_DNA"/>
</dbReference>
<reference evidence="1 2" key="1">
    <citation type="submission" date="2020-02" db="EMBL/GenBank/DDBJ databases">
        <authorList>
            <person name="Ferguson B K."/>
        </authorList>
    </citation>
    <scope>NUCLEOTIDE SEQUENCE [LARGE SCALE GENOMIC DNA]</scope>
</reference>
<keyword evidence="2" id="KW-1185">Reference proteome</keyword>
<organism evidence="1 2">
    <name type="scientific">Nesidiocoris tenuis</name>
    <dbReference type="NCBI Taxonomy" id="355587"/>
    <lineage>
        <taxon>Eukaryota</taxon>
        <taxon>Metazoa</taxon>
        <taxon>Ecdysozoa</taxon>
        <taxon>Arthropoda</taxon>
        <taxon>Hexapoda</taxon>
        <taxon>Insecta</taxon>
        <taxon>Pterygota</taxon>
        <taxon>Neoptera</taxon>
        <taxon>Paraneoptera</taxon>
        <taxon>Hemiptera</taxon>
        <taxon>Heteroptera</taxon>
        <taxon>Panheteroptera</taxon>
        <taxon>Cimicomorpha</taxon>
        <taxon>Miridae</taxon>
        <taxon>Dicyphina</taxon>
        <taxon>Nesidiocoris</taxon>
    </lineage>
</organism>
<evidence type="ECO:0000313" key="1">
    <source>
        <dbReference type="EMBL" id="CAB0002119.1"/>
    </source>
</evidence>
<protein>
    <submittedName>
        <fullName evidence="1">Uncharacterized protein</fullName>
    </submittedName>
</protein>
<gene>
    <name evidence="1" type="ORF">NTEN_LOCUS7906</name>
</gene>
<name>A0A6H5GKP0_9HEMI</name>
<evidence type="ECO:0000313" key="2">
    <source>
        <dbReference type="Proteomes" id="UP000479000"/>
    </source>
</evidence>